<dbReference type="Pfam" id="PF00941">
    <property type="entry name" value="FAD_binding_5"/>
    <property type="match status" value="1"/>
</dbReference>
<evidence type="ECO:0000313" key="5">
    <source>
        <dbReference type="Proteomes" id="UP000184032"/>
    </source>
</evidence>
<keyword evidence="2" id="KW-0560">Oxidoreductase</keyword>
<dbReference type="Gene3D" id="3.30.465.10">
    <property type="match status" value="1"/>
</dbReference>
<dbReference type="InterPro" id="IPR036318">
    <property type="entry name" value="FAD-bd_PCMH-like_sf"/>
</dbReference>
<dbReference type="InterPro" id="IPR002346">
    <property type="entry name" value="Mopterin_DH_FAD-bd"/>
</dbReference>
<keyword evidence="1" id="KW-0285">Flavoprotein</keyword>
<dbReference type="GO" id="GO:0071949">
    <property type="term" value="F:FAD binding"/>
    <property type="evidence" value="ECO:0007669"/>
    <property type="project" value="InterPro"/>
</dbReference>
<dbReference type="GO" id="GO:0016491">
    <property type="term" value="F:oxidoreductase activity"/>
    <property type="evidence" value="ECO:0007669"/>
    <property type="project" value="UniProtKB-KW"/>
</dbReference>
<evidence type="ECO:0000259" key="3">
    <source>
        <dbReference type="PROSITE" id="PS51387"/>
    </source>
</evidence>
<dbReference type="OrthoDB" id="9774454at2"/>
<evidence type="ECO:0000256" key="1">
    <source>
        <dbReference type="ARBA" id="ARBA00022630"/>
    </source>
</evidence>
<protein>
    <submittedName>
        <fullName evidence="4">Carbon-monoxide dehydrogenase medium subunit</fullName>
    </submittedName>
</protein>
<dbReference type="InterPro" id="IPR005107">
    <property type="entry name" value="CO_DH_flav_C"/>
</dbReference>
<keyword evidence="5" id="KW-1185">Reference proteome</keyword>
<organism evidence="4 5">
    <name type="scientific">Anaerosphaera aminiphila DSM 21120</name>
    <dbReference type="NCBI Taxonomy" id="1120995"/>
    <lineage>
        <taxon>Bacteria</taxon>
        <taxon>Bacillati</taxon>
        <taxon>Bacillota</taxon>
        <taxon>Tissierellia</taxon>
        <taxon>Tissierellales</taxon>
        <taxon>Peptoniphilaceae</taxon>
        <taxon>Anaerosphaera</taxon>
    </lineage>
</organism>
<dbReference type="EMBL" id="FQXI01000005">
    <property type="protein sequence ID" value="SHH27453.1"/>
    <property type="molecule type" value="Genomic_DNA"/>
</dbReference>
<name>A0A1M5RNI2_9FIRM</name>
<evidence type="ECO:0000256" key="2">
    <source>
        <dbReference type="ARBA" id="ARBA00023002"/>
    </source>
</evidence>
<proteinExistence type="predicted"/>
<dbReference type="SUPFAM" id="SSF55447">
    <property type="entry name" value="CO dehydrogenase flavoprotein C-terminal domain-like"/>
    <property type="match status" value="1"/>
</dbReference>
<dbReference type="Gene3D" id="3.30.390.50">
    <property type="entry name" value="CO dehydrogenase flavoprotein, C-terminal domain"/>
    <property type="match status" value="1"/>
</dbReference>
<dbReference type="PANTHER" id="PTHR42659">
    <property type="entry name" value="XANTHINE DEHYDROGENASE SUBUNIT C-RELATED"/>
    <property type="match status" value="1"/>
</dbReference>
<dbReference type="STRING" id="1120995.SAMN02745245_00965"/>
<dbReference type="InterPro" id="IPR036683">
    <property type="entry name" value="CO_DH_flav_C_dom_sf"/>
</dbReference>
<dbReference type="InterPro" id="IPR051312">
    <property type="entry name" value="Diverse_Substr_Oxidored"/>
</dbReference>
<evidence type="ECO:0000313" key="4">
    <source>
        <dbReference type="EMBL" id="SHH27453.1"/>
    </source>
</evidence>
<dbReference type="InterPro" id="IPR016169">
    <property type="entry name" value="FAD-bd_PCMH_sub2"/>
</dbReference>
<dbReference type="InterPro" id="IPR016166">
    <property type="entry name" value="FAD-bd_PCMH"/>
</dbReference>
<dbReference type="SUPFAM" id="SSF56176">
    <property type="entry name" value="FAD-binding/transporter-associated domain-like"/>
    <property type="match status" value="1"/>
</dbReference>
<dbReference type="PANTHER" id="PTHR42659:SF9">
    <property type="entry name" value="XANTHINE DEHYDROGENASE FAD-BINDING SUBUNIT XDHB-RELATED"/>
    <property type="match status" value="1"/>
</dbReference>
<reference evidence="4 5" key="1">
    <citation type="submission" date="2016-11" db="EMBL/GenBank/DDBJ databases">
        <authorList>
            <person name="Jaros S."/>
            <person name="Januszkiewicz K."/>
            <person name="Wedrychowicz H."/>
        </authorList>
    </citation>
    <scope>NUCLEOTIDE SEQUENCE [LARGE SCALE GENOMIC DNA]</scope>
    <source>
        <strain evidence="4 5">DSM 21120</strain>
    </source>
</reference>
<accession>A0A1M5RNI2</accession>
<dbReference type="SMART" id="SM01092">
    <property type="entry name" value="CO_deh_flav_C"/>
    <property type="match status" value="1"/>
</dbReference>
<dbReference type="Proteomes" id="UP000184032">
    <property type="component" value="Unassembled WGS sequence"/>
</dbReference>
<dbReference type="AlphaFoldDB" id="A0A1M5RNI2"/>
<dbReference type="PROSITE" id="PS51387">
    <property type="entry name" value="FAD_PCMH"/>
    <property type="match status" value="1"/>
</dbReference>
<dbReference type="InterPro" id="IPR016167">
    <property type="entry name" value="FAD-bd_PCMH_sub1"/>
</dbReference>
<dbReference type="Pfam" id="PF03450">
    <property type="entry name" value="CO_deh_flav_C"/>
    <property type="match status" value="1"/>
</dbReference>
<feature type="domain" description="FAD-binding PCMH-type" evidence="3">
    <location>
        <begin position="1"/>
        <end position="172"/>
    </location>
</feature>
<sequence length="280" mass="31451">MFYSPRSEKDLVKILKDIDDNTYIIAGGTDLIIKLRNKKAIDYSILDITKLKEWKNIREDEKNIYIGSLVTMTELCESDLICEKLPALYWAAHELGSTQIRNKATIGGNISNASQSADTLLSLYAYDSEIKIVNGDSEEVVVSIEDFVTGREKTILKKDEAVKEIIIKKDDRMSTFQKVGSRKAVTISKVSCAVSLKIKDEIVNEVRVFLGAVGVKPVRANLIEEVLLNKSLNEIDLELLYDASFNQVEMAIPTRASKYYKRVAIEGLMEEILGDLINYG</sequence>
<dbReference type="Gene3D" id="3.30.43.10">
    <property type="entry name" value="Uridine Diphospho-n-acetylenolpyruvylglucosamine Reductase, domain 2"/>
    <property type="match status" value="1"/>
</dbReference>
<dbReference type="RefSeq" id="WP_083529069.1">
    <property type="nucleotide sequence ID" value="NZ_FQXI01000005.1"/>
</dbReference>
<gene>
    <name evidence="4" type="ORF">SAMN02745245_00965</name>
</gene>